<evidence type="ECO:0000256" key="7">
    <source>
        <dbReference type="ARBA" id="ARBA00022859"/>
    </source>
</evidence>
<dbReference type="InterPro" id="IPR045055">
    <property type="entry name" value="DNA2/NAM7-like"/>
</dbReference>
<reference evidence="10" key="2">
    <citation type="submission" date="2022-10" db="EMBL/GenBank/DDBJ databases">
        <authorList>
            <consortium name="ENA_rothamsted_submissions"/>
            <consortium name="culmorum"/>
            <person name="King R."/>
        </authorList>
    </citation>
    <scope>NUCLEOTIDE SEQUENCE</scope>
</reference>
<reference evidence="10" key="1">
    <citation type="submission" date="2022-02" db="EMBL/GenBank/DDBJ databases">
        <authorList>
            <person name="King R."/>
        </authorList>
    </citation>
    <scope>NUCLEOTIDE SEQUENCE</scope>
</reference>
<evidence type="ECO:0000259" key="9">
    <source>
        <dbReference type="PROSITE" id="PS51981"/>
    </source>
</evidence>
<evidence type="ECO:0000256" key="1">
    <source>
        <dbReference type="ARBA" id="ARBA00004496"/>
    </source>
</evidence>
<dbReference type="GO" id="GO:0031380">
    <property type="term" value="C:nuclear RNA-directed RNA polymerase complex"/>
    <property type="evidence" value="ECO:0007669"/>
    <property type="project" value="TreeGrafter"/>
</dbReference>
<evidence type="ECO:0000256" key="2">
    <source>
        <dbReference type="ARBA" id="ARBA00022490"/>
    </source>
</evidence>
<feature type="region of interest" description="Disordered" evidence="8">
    <location>
        <begin position="38"/>
        <end position="125"/>
    </location>
</feature>
<keyword evidence="2" id="KW-0963">Cytoplasm</keyword>
<dbReference type="InterPro" id="IPR041677">
    <property type="entry name" value="DNA2/NAM7_AAA_11"/>
</dbReference>
<dbReference type="EMBL" id="OU899036">
    <property type="protein sequence ID" value="CAH1732215.1"/>
    <property type="molecule type" value="Genomic_DNA"/>
</dbReference>
<dbReference type="PANTHER" id="PTHR10887:SF341">
    <property type="entry name" value="NFX1-TYPE ZINC FINGER-CONTAINING PROTEIN 1"/>
    <property type="match status" value="1"/>
</dbReference>
<dbReference type="Pfam" id="PF25396">
    <property type="entry name" value="ZNFX1"/>
    <property type="match status" value="1"/>
</dbReference>
<accession>A0A9P0JCH3</accession>
<keyword evidence="6" id="KW-0862">Zinc</keyword>
<organism evidence="10 11">
    <name type="scientific">Aphis gossypii</name>
    <name type="common">Cotton aphid</name>
    <dbReference type="NCBI Taxonomy" id="80765"/>
    <lineage>
        <taxon>Eukaryota</taxon>
        <taxon>Metazoa</taxon>
        <taxon>Ecdysozoa</taxon>
        <taxon>Arthropoda</taxon>
        <taxon>Hexapoda</taxon>
        <taxon>Insecta</taxon>
        <taxon>Pterygota</taxon>
        <taxon>Neoptera</taxon>
        <taxon>Paraneoptera</taxon>
        <taxon>Hemiptera</taxon>
        <taxon>Sternorrhyncha</taxon>
        <taxon>Aphidomorpha</taxon>
        <taxon>Aphidoidea</taxon>
        <taxon>Aphididae</taxon>
        <taxon>Aphidini</taxon>
        <taxon>Aphis</taxon>
        <taxon>Aphis</taxon>
    </lineage>
</organism>
<dbReference type="Pfam" id="PF20173">
    <property type="entry name" value="ZnF_RZ-type"/>
    <property type="match status" value="1"/>
</dbReference>
<dbReference type="Pfam" id="PF13087">
    <property type="entry name" value="AAA_12"/>
    <property type="match status" value="1"/>
</dbReference>
<dbReference type="InterPro" id="IPR000967">
    <property type="entry name" value="Znf_NFX1"/>
</dbReference>
<evidence type="ECO:0000256" key="4">
    <source>
        <dbReference type="ARBA" id="ARBA00022737"/>
    </source>
</evidence>
<feature type="compositionally biased region" description="Polar residues" evidence="8">
    <location>
        <begin position="75"/>
        <end position="87"/>
    </location>
</feature>
<dbReference type="InterPro" id="IPR027417">
    <property type="entry name" value="P-loop_NTPase"/>
</dbReference>
<dbReference type="CDD" id="cd17936">
    <property type="entry name" value="EEXXEc_NFX1"/>
    <property type="match status" value="1"/>
</dbReference>
<dbReference type="CDD" id="cd06008">
    <property type="entry name" value="NF-X1-zinc-finger"/>
    <property type="match status" value="1"/>
</dbReference>
<dbReference type="GO" id="GO:0005737">
    <property type="term" value="C:cytoplasm"/>
    <property type="evidence" value="ECO:0007669"/>
    <property type="project" value="UniProtKB-SubCell"/>
</dbReference>
<gene>
    <name evidence="10" type="ORF">APHIGO_LOCUS8757</name>
</gene>
<keyword evidence="5" id="KW-0863">Zinc-finger</keyword>
<dbReference type="GO" id="GO:0008270">
    <property type="term" value="F:zinc ion binding"/>
    <property type="evidence" value="ECO:0007669"/>
    <property type="project" value="UniProtKB-KW"/>
</dbReference>
<evidence type="ECO:0000256" key="8">
    <source>
        <dbReference type="SAM" id="MobiDB-lite"/>
    </source>
</evidence>
<dbReference type="InterPro" id="IPR041679">
    <property type="entry name" value="DNA2/NAM7-like_C"/>
</dbReference>
<keyword evidence="4" id="KW-0677">Repeat</keyword>
<comment type="subcellular location">
    <subcellularLocation>
        <location evidence="1">Cytoplasm</location>
    </subcellularLocation>
</comment>
<protein>
    <recommendedName>
        <fullName evidence="9">RZ-type domain-containing protein</fullName>
    </recommendedName>
</protein>
<evidence type="ECO:0000256" key="5">
    <source>
        <dbReference type="ARBA" id="ARBA00022771"/>
    </source>
</evidence>
<evidence type="ECO:0000313" key="11">
    <source>
        <dbReference type="Proteomes" id="UP001154329"/>
    </source>
</evidence>
<feature type="region of interest" description="Disordered" evidence="8">
    <location>
        <begin position="1"/>
        <end position="24"/>
    </location>
</feature>
<dbReference type="GO" id="GO:0004386">
    <property type="term" value="F:helicase activity"/>
    <property type="evidence" value="ECO:0007669"/>
    <property type="project" value="InterPro"/>
</dbReference>
<keyword evidence="11" id="KW-1185">Reference proteome</keyword>
<dbReference type="FunFam" id="3.40.50.300:FF:000742">
    <property type="entry name" value="NFX1-type zinc finger-containing protein 1"/>
    <property type="match status" value="1"/>
</dbReference>
<proteinExistence type="predicted"/>
<dbReference type="CDD" id="cd18808">
    <property type="entry name" value="SF1_C_Upf1"/>
    <property type="match status" value="1"/>
</dbReference>
<dbReference type="PANTHER" id="PTHR10887">
    <property type="entry name" value="DNA2/NAM7 HELICASE FAMILY"/>
    <property type="match status" value="1"/>
</dbReference>
<feature type="compositionally biased region" description="Low complexity" evidence="8">
    <location>
        <begin position="38"/>
        <end position="52"/>
    </location>
</feature>
<dbReference type="Gene3D" id="3.40.50.300">
    <property type="entry name" value="P-loop containing nucleotide triphosphate hydrolases"/>
    <property type="match status" value="3"/>
</dbReference>
<keyword evidence="7" id="KW-0391">Immunity</keyword>
<evidence type="ECO:0000256" key="6">
    <source>
        <dbReference type="ARBA" id="ARBA00022833"/>
    </source>
</evidence>
<name>A0A9P0JCH3_APHGO</name>
<sequence>MFNKRQNGNQAQNYHPRKSRTNPLVNTENVQFDFKSLNQQNGQSQSSGSNTNEEQRKTNRHPDNRQENWRKNQNRENQQSQSTSTRNLENRQDQWRVNKNSEMRRERGRKNEFHQQQDFNNDTINTNKNNFKNKFFFGFKRLEELCDKEPSEIIFVMSNKTNGFMDLFKQNKEPDWIFLLMKVSAKVCSSEYMQNKISLLTELTCNQFFNHIKSYILSTPTEKNQNRCNNMNTFYEDCLVVFKSITILFPKTAEEKLKEIIVSSNIALTGIKTYSDRIKINETTIVEMNELLQKLNETKLTDELKLEEKNMIENMVQTMPPPENFRELTVYPTAIDLEYGEPFLRPNISKGAYQNIEHYLDVQFRLLREDFIAPLREGIHFYKASIINDQHQPQRRKKINNIRVYRDVEFQKEGEFVRDKYGYLINFDIKQKLKINWEMAKRFMYGSLLVFSVNDFKTFFLGIVLERKIELLKQGKLIVELLEDAKPLFDTSLTMVESEVFFEPYKCSMEALKNINAHNFPMEKYIISASKIVDYPYYIDTLSQRLYSIDNLPKFFPLNDFQWPNKEQLELDEMQFRAFKAALTKEFTVIQGPPGTGKTFIGLKIMKTIITNLYNKSTIDNINPHLLKPILVVCYTNHALDQFMEGILSFTNKVIRIGGQSKSKIIENYSLRNITQRYKRSVITNRGLRNVQDQVKITMDNINYFKKCSEVVGYNAGILELSLLKNGMPKKYHNYFRTTTDLLTWLFQDLNYFDIDPIGFITEIRPDLINKVFHSEKLLRIEEEVDEDDDENCRYEPDYLDIEYSHNNIVVYSITLDDIKYVCKELLGESIQLENLLNFDISHYSKSEEAKFNFNIMEKIHDYFENMLNLANDYIELPKSIRNLNALSMDQRWSLYYSWVRETKEMFDPKIRNYEEKYTQIYKQYSELRELENIELLNKMHVIALTTTGAAKHRIMLEGLESPIVVVEEAAEVLEAHIVSSLTRHCQHLILIGDHKQLRPSNAVYKLAKDYNFDISLFERMVNNDVPCYTLGEQHRMRPEIASLITPSIYNELKNHISVNNRVHIRGVTKDVFFLNHNVYEKEVEEISSKSNDHEARFLIMFARHLILQGYKTHQVTILTTYSGQLFLIRSLRKKHSILEGMKITVVDNYQGEESDIILLSLVRSNEKGNVGFLKTENRICVALSRAKYGFYMMGNMNNLYNSGNLWKQIKETLEKQDSFGDELTLECAIHSGIMTKVSKSEDFNIIMEGGCAMLCKSLLSCGHYCSSVCHSYDREHLEMKCREPCNKSCDYNHPCNKICYMDCGKCTVPMTKDLPCGHQPTLPCYVDIDTYLCEEMVESVLDLCGHTVMRKCHDKSPNCTVKCIIRLDCGHACQRNCHKNDDPDHENYKCFKPCENTNKKCSLNHKCRKMCYEDCASCTVKVKKTLPCGHIKNDVPCGLDFNEIKCYLPCIRPLKCHHKCLAKCYEPCKPCEKLVKKIIPDCGHLITIKCKTIPQRKHCTEPCIRVLNCGHLCKNLCANECIPEECKEIVLQKNSKLACGHNKVWVLCCDRDKEFRLNSQYLLDKCREPCLQKLNCGDICLGTCGECKQGRIHIPCSETCNKINPCNHTCKFPCKERCPPCNQKCIYSCVHSKCPRVCGNICVPCKEKCEWECPHLKCTKKCNEICDREPCYEPCTLNLKCGHECIGFCGEPCPPLCRICQEEEVTTIVFGNEDEPNARFVYLEDCKHTIESEALSQWINQEVKEICLKQCPLCKTPILKTQRFMNQVKATIADISIIKTKQYGELDAIKRGKKKIIQSLKSLDINFVSNYCGDQNNGYDNIKLIWNSFCKPLIASLNFKGNKRSNFSLPAKDIESLNFVVDLFKTTSKFKERIEGIDDYQRKQTITDHFKWLLEVAFTYSRCLSNQQKYDINMEVARGARILHLFEIMCTTKFKMAYGQTIKNSYTTELIDLVENMEALLMSCNVYTADSEKEIEVITKLINEKFDGLAIITDEERNMIHNAMFSSFSPGYRSQGHWCKCPNGHIYCVTECGGPMQEAVCPECKVPIGGRNHVHAPGVTVASEMDGASHLMFQT</sequence>
<dbReference type="SMART" id="SM00438">
    <property type="entry name" value="ZnF_NFX"/>
    <property type="match status" value="8"/>
</dbReference>
<feature type="compositionally biased region" description="Polar residues" evidence="8">
    <location>
        <begin position="1"/>
        <end position="13"/>
    </location>
</feature>
<dbReference type="Proteomes" id="UP001154329">
    <property type="component" value="Chromosome 3"/>
</dbReference>
<evidence type="ECO:0000256" key="3">
    <source>
        <dbReference type="ARBA" id="ARBA00022723"/>
    </source>
</evidence>
<evidence type="ECO:0000313" key="10">
    <source>
        <dbReference type="EMBL" id="CAH1732215.1"/>
    </source>
</evidence>
<dbReference type="InterPro" id="IPR047187">
    <property type="entry name" value="SF1_C_Upf1"/>
</dbReference>
<dbReference type="GO" id="GO:0031048">
    <property type="term" value="P:regulatory ncRNA-mediated heterochromatin formation"/>
    <property type="evidence" value="ECO:0007669"/>
    <property type="project" value="TreeGrafter"/>
</dbReference>
<dbReference type="SUPFAM" id="SSF52540">
    <property type="entry name" value="P-loop containing nucleoside triphosphate hydrolases"/>
    <property type="match status" value="1"/>
</dbReference>
<feature type="compositionally biased region" description="Basic and acidic residues" evidence="8">
    <location>
        <begin position="88"/>
        <end position="115"/>
    </location>
</feature>
<feature type="compositionally biased region" description="Basic and acidic residues" evidence="8">
    <location>
        <begin position="53"/>
        <end position="74"/>
    </location>
</feature>
<dbReference type="InterPro" id="IPR057373">
    <property type="entry name" value="ZNFX1"/>
</dbReference>
<feature type="domain" description="RZ-type" evidence="9">
    <location>
        <begin position="1993"/>
        <end position="2069"/>
    </location>
</feature>
<dbReference type="Pfam" id="PF13086">
    <property type="entry name" value="AAA_11"/>
    <property type="match status" value="2"/>
</dbReference>
<dbReference type="InterPro" id="IPR046439">
    <property type="entry name" value="ZF_RZ_dom"/>
</dbReference>
<dbReference type="PROSITE" id="PS51981">
    <property type="entry name" value="ZF_RZ"/>
    <property type="match status" value="1"/>
</dbReference>
<dbReference type="GO" id="GO:0002376">
    <property type="term" value="P:immune system process"/>
    <property type="evidence" value="ECO:0007669"/>
    <property type="project" value="UniProtKB-KW"/>
</dbReference>
<dbReference type="OrthoDB" id="2423195at2759"/>
<keyword evidence="3" id="KW-0479">Metal-binding</keyword>